<sequence>MENENNKEQVQEPTIPIFGYEIIRDILIPEILGKNTPDILYYGGKQLSRKFPLISQDEFSSFFHEAGWGILTVLEQKKHEVIYELSGELVSRRISLKSDVSFKMEAGFLAEQLQLQKKVITEAAYEIQKRAKTVKIIVRWDDKDSIE</sequence>
<gene>
    <name evidence="1" type="ORF">ACFSUL_12250</name>
</gene>
<dbReference type="EMBL" id="JBHUMF010000030">
    <property type="protein sequence ID" value="MFD2681515.1"/>
    <property type="molecule type" value="Genomic_DNA"/>
</dbReference>
<dbReference type="Pfam" id="PF10702">
    <property type="entry name" value="DUF2507"/>
    <property type="match status" value="1"/>
</dbReference>
<evidence type="ECO:0000313" key="2">
    <source>
        <dbReference type="Proteomes" id="UP001597506"/>
    </source>
</evidence>
<dbReference type="Proteomes" id="UP001597506">
    <property type="component" value="Unassembled WGS sequence"/>
</dbReference>
<dbReference type="InterPro" id="IPR019642">
    <property type="entry name" value="DUF2507"/>
</dbReference>
<keyword evidence="2" id="KW-1185">Reference proteome</keyword>
<accession>A0ABW5RS49</accession>
<organism evidence="1 2">
    <name type="scientific">Bacillus seohaeanensis</name>
    <dbReference type="NCBI Taxonomy" id="284580"/>
    <lineage>
        <taxon>Bacteria</taxon>
        <taxon>Bacillati</taxon>
        <taxon>Bacillota</taxon>
        <taxon>Bacilli</taxon>
        <taxon>Bacillales</taxon>
        <taxon>Bacillaceae</taxon>
        <taxon>Bacillus</taxon>
    </lineage>
</organism>
<evidence type="ECO:0000313" key="1">
    <source>
        <dbReference type="EMBL" id="MFD2681515.1"/>
    </source>
</evidence>
<protein>
    <submittedName>
        <fullName evidence="1">YslB family protein</fullName>
    </submittedName>
</protein>
<dbReference type="RefSeq" id="WP_377935796.1">
    <property type="nucleotide sequence ID" value="NZ_JBHUMF010000030.1"/>
</dbReference>
<dbReference type="InterPro" id="IPR024096">
    <property type="entry name" value="NO_sig/Golgi_transp_ligand-bd"/>
</dbReference>
<dbReference type="SUPFAM" id="SSF111126">
    <property type="entry name" value="Ligand-binding domain in the NO signalling and Golgi transport"/>
    <property type="match status" value="1"/>
</dbReference>
<dbReference type="Gene3D" id="3.30.1380.20">
    <property type="entry name" value="Trafficking protein particle complex subunit 3"/>
    <property type="match status" value="1"/>
</dbReference>
<comment type="caution">
    <text evidence="1">The sequence shown here is derived from an EMBL/GenBank/DDBJ whole genome shotgun (WGS) entry which is preliminary data.</text>
</comment>
<name>A0ABW5RS49_9BACI</name>
<proteinExistence type="predicted"/>
<reference evidence="2" key="1">
    <citation type="journal article" date="2019" name="Int. J. Syst. Evol. Microbiol.">
        <title>The Global Catalogue of Microorganisms (GCM) 10K type strain sequencing project: providing services to taxonomists for standard genome sequencing and annotation.</title>
        <authorList>
            <consortium name="The Broad Institute Genomics Platform"/>
            <consortium name="The Broad Institute Genome Sequencing Center for Infectious Disease"/>
            <person name="Wu L."/>
            <person name="Ma J."/>
        </authorList>
    </citation>
    <scope>NUCLEOTIDE SEQUENCE [LARGE SCALE GENOMIC DNA]</scope>
    <source>
        <strain evidence="2">KCTC 3913</strain>
    </source>
</reference>